<proteinExistence type="inferred from homology"/>
<gene>
    <name evidence="4" type="ORF">Acr_23g0006640</name>
</gene>
<keyword evidence="1" id="KW-0479">Metal-binding</keyword>
<keyword evidence="1" id="KW-0460">Magnesium</keyword>
<dbReference type="SUPFAM" id="SSF88723">
    <property type="entry name" value="PIN domain-like"/>
    <property type="match status" value="1"/>
</dbReference>
<dbReference type="Proteomes" id="UP000585474">
    <property type="component" value="Unassembled WGS sequence"/>
</dbReference>
<keyword evidence="3" id="KW-0472">Membrane</keyword>
<dbReference type="GO" id="GO:0035312">
    <property type="term" value="F:5'-3' DNA exonuclease activity"/>
    <property type="evidence" value="ECO:0007669"/>
    <property type="project" value="UniProtKB-UniRule"/>
</dbReference>
<dbReference type="SUPFAM" id="SSF47807">
    <property type="entry name" value="5' to 3' exonuclease, C-terminal subdomain"/>
    <property type="match status" value="1"/>
</dbReference>
<keyword evidence="3" id="KW-1133">Transmembrane helix</keyword>
<dbReference type="EC" id="3.1.-.-" evidence="1"/>
<comment type="similarity">
    <text evidence="1">Belongs to the XPG/RAD2 endonuclease family. EXO1 subfamily.</text>
</comment>
<sequence>MVGISRVRMPPGKRDTDMRRKASHDLAMDKLNEGNVNAASELFQILRSEDIEFVVAPYEADAHCLVLICAGCTQIVFKMDRYGNGEEIVQNKIFESLDCRPSFQHFDIELFTGMCVKAGCDFLPSVPGIGIAKAYSLVSKYQNLDREFFSSGLSVCICFPLAFCFSPFALCFLCVLVFASPLARWDCTYDADSKSPKHIKPLPEKLLQSIDGDLDFLGIPSLACCNCSSDYLLVYAFSISTEYDLSFFLTTIREMPPSMAAAIAKVMGWKTMLDEGKFLNEAMELGTLVCPLSTQSTEV</sequence>
<dbReference type="EMBL" id="BJWL01000023">
    <property type="protein sequence ID" value="GFZ12279.1"/>
    <property type="molecule type" value="Genomic_DNA"/>
</dbReference>
<feature type="region of interest" description="Disordered" evidence="2">
    <location>
        <begin position="1"/>
        <end position="20"/>
    </location>
</feature>
<organism evidence="4 5">
    <name type="scientific">Actinidia rufa</name>
    <dbReference type="NCBI Taxonomy" id="165716"/>
    <lineage>
        <taxon>Eukaryota</taxon>
        <taxon>Viridiplantae</taxon>
        <taxon>Streptophyta</taxon>
        <taxon>Embryophyta</taxon>
        <taxon>Tracheophyta</taxon>
        <taxon>Spermatophyta</taxon>
        <taxon>Magnoliopsida</taxon>
        <taxon>eudicotyledons</taxon>
        <taxon>Gunneridae</taxon>
        <taxon>Pentapetalae</taxon>
        <taxon>asterids</taxon>
        <taxon>Ericales</taxon>
        <taxon>Actinidiaceae</taxon>
        <taxon>Actinidia</taxon>
    </lineage>
</organism>
<keyword evidence="1" id="KW-0234">DNA repair</keyword>
<evidence type="ECO:0000256" key="1">
    <source>
        <dbReference type="RuleBase" id="RU910737"/>
    </source>
</evidence>
<keyword evidence="1" id="KW-0228">DNA excision</keyword>
<comment type="caution">
    <text evidence="4">The sequence shown here is derived from an EMBL/GenBank/DDBJ whole genome shotgun (WGS) entry which is preliminary data.</text>
</comment>
<keyword evidence="5" id="KW-1185">Reference proteome</keyword>
<name>A0A7J0GNB4_9ERIC</name>
<keyword evidence="1" id="KW-0539">Nucleus</keyword>
<dbReference type="PANTHER" id="PTHR11081:SF8">
    <property type="entry name" value="EXONUCLEASE 1"/>
    <property type="match status" value="1"/>
</dbReference>
<evidence type="ECO:0000313" key="4">
    <source>
        <dbReference type="EMBL" id="GFZ12279.1"/>
    </source>
</evidence>
<dbReference type="AlphaFoldDB" id="A0A7J0GNB4"/>
<dbReference type="GO" id="GO:0005634">
    <property type="term" value="C:nucleus"/>
    <property type="evidence" value="ECO:0007669"/>
    <property type="project" value="UniProtKB-SubCell"/>
</dbReference>
<dbReference type="InterPro" id="IPR036279">
    <property type="entry name" value="5-3_exonuclease_C_sf"/>
</dbReference>
<accession>A0A7J0GNB4</accession>
<dbReference type="GO" id="GO:0046872">
    <property type="term" value="F:metal ion binding"/>
    <property type="evidence" value="ECO:0007669"/>
    <property type="project" value="UniProtKB-UniRule"/>
</dbReference>
<comment type="cofactor">
    <cofactor evidence="1">
        <name>Mg(2+)</name>
        <dbReference type="ChEBI" id="CHEBI:18420"/>
    </cofactor>
    <text evidence="1">Binds 2 magnesium ions per subunit. They probably participate in the reaction catalyzed by the enzyme. May bind an additional third magnesium ion after substrate binding.</text>
</comment>
<comment type="subcellular location">
    <subcellularLocation>
        <location evidence="1">Nucleus</location>
    </subcellularLocation>
</comment>
<dbReference type="OrthoDB" id="26491at2759"/>
<comment type="function">
    <text evidence="1">5'-&gt;3' double-stranded DNA exonuclease which may also possess a cryptic 3'-&gt;5' double-stranded DNA exonuclease activity. Functions in DNA mismatch repair.</text>
</comment>
<reference evidence="4 5" key="1">
    <citation type="submission" date="2019-07" db="EMBL/GenBank/DDBJ databases">
        <title>De Novo Assembly of kiwifruit Actinidia rufa.</title>
        <authorList>
            <person name="Sugita-Konishi S."/>
            <person name="Sato K."/>
            <person name="Mori E."/>
            <person name="Abe Y."/>
            <person name="Kisaki G."/>
            <person name="Hamano K."/>
            <person name="Suezawa K."/>
            <person name="Otani M."/>
            <person name="Fukuda T."/>
            <person name="Manabe T."/>
            <person name="Gomi K."/>
            <person name="Tabuchi M."/>
            <person name="Akimitsu K."/>
            <person name="Kataoka I."/>
        </authorList>
    </citation>
    <scope>NUCLEOTIDE SEQUENCE [LARGE SCALE GENOMIC DNA]</scope>
    <source>
        <strain evidence="5">cv. Fuchu</strain>
    </source>
</reference>
<dbReference type="GO" id="GO:0006281">
    <property type="term" value="P:DNA repair"/>
    <property type="evidence" value="ECO:0007669"/>
    <property type="project" value="UniProtKB-UniRule"/>
</dbReference>
<protein>
    <recommendedName>
        <fullName evidence="1">Exonuclease 1</fullName>
        <ecNumber evidence="1">3.1.-.-</ecNumber>
    </recommendedName>
</protein>
<keyword evidence="3" id="KW-0812">Transmembrane</keyword>
<keyword evidence="1" id="KW-0238">DNA-binding</keyword>
<evidence type="ECO:0000313" key="5">
    <source>
        <dbReference type="Proteomes" id="UP000585474"/>
    </source>
</evidence>
<keyword evidence="1" id="KW-0227">DNA damage</keyword>
<keyword evidence="1" id="KW-0540">Nuclease</keyword>
<keyword evidence="1" id="KW-0267">Excision nuclease</keyword>
<dbReference type="Gene3D" id="3.40.50.1010">
    <property type="entry name" value="5'-nuclease"/>
    <property type="match status" value="1"/>
</dbReference>
<dbReference type="GO" id="GO:0017108">
    <property type="term" value="F:5'-flap endonuclease activity"/>
    <property type="evidence" value="ECO:0007669"/>
    <property type="project" value="TreeGrafter"/>
</dbReference>
<dbReference type="PANTHER" id="PTHR11081">
    <property type="entry name" value="FLAP ENDONUCLEASE FAMILY MEMBER"/>
    <property type="match status" value="1"/>
</dbReference>
<evidence type="ECO:0000256" key="3">
    <source>
        <dbReference type="SAM" id="Phobius"/>
    </source>
</evidence>
<evidence type="ECO:0000256" key="2">
    <source>
        <dbReference type="SAM" id="MobiDB-lite"/>
    </source>
</evidence>
<keyword evidence="1" id="KW-0378">Hydrolase</keyword>
<feature type="transmembrane region" description="Helical" evidence="3">
    <location>
        <begin position="153"/>
        <end position="179"/>
    </location>
</feature>
<dbReference type="Gene3D" id="1.10.150.20">
    <property type="entry name" value="5' to 3' exonuclease, C-terminal subdomain"/>
    <property type="match status" value="1"/>
</dbReference>
<keyword evidence="1 4" id="KW-0269">Exonuclease</keyword>
<dbReference type="GO" id="GO:0003677">
    <property type="term" value="F:DNA binding"/>
    <property type="evidence" value="ECO:0007669"/>
    <property type="project" value="UniProtKB-UniRule"/>
</dbReference>
<dbReference type="InterPro" id="IPR006084">
    <property type="entry name" value="XPG/Rad2"/>
</dbReference>
<dbReference type="InterPro" id="IPR029060">
    <property type="entry name" value="PIN-like_dom_sf"/>
</dbReference>